<dbReference type="PANTHER" id="PTHR46663">
    <property type="entry name" value="DIGUANYLATE CYCLASE DGCT-RELATED"/>
    <property type="match status" value="1"/>
</dbReference>
<dbReference type="SMART" id="SM00091">
    <property type="entry name" value="PAS"/>
    <property type="match status" value="1"/>
</dbReference>
<feature type="transmembrane region" description="Helical" evidence="1">
    <location>
        <begin position="25"/>
        <end position="49"/>
    </location>
</feature>
<dbReference type="InterPro" id="IPR029787">
    <property type="entry name" value="Nucleotide_cyclase"/>
</dbReference>
<dbReference type="PROSITE" id="PS50113">
    <property type="entry name" value="PAC"/>
    <property type="match status" value="1"/>
</dbReference>
<dbReference type="NCBIfam" id="TIGR00229">
    <property type="entry name" value="sensory_box"/>
    <property type="match status" value="1"/>
</dbReference>
<dbReference type="CDD" id="cd01949">
    <property type="entry name" value="GGDEF"/>
    <property type="match status" value="1"/>
</dbReference>
<dbReference type="InterPro" id="IPR035965">
    <property type="entry name" value="PAS-like_dom_sf"/>
</dbReference>
<evidence type="ECO:0000313" key="6">
    <source>
        <dbReference type="Proteomes" id="UP000484015"/>
    </source>
</evidence>
<dbReference type="InterPro" id="IPR000014">
    <property type="entry name" value="PAS"/>
</dbReference>
<comment type="caution">
    <text evidence="5">The sequence shown here is derived from an EMBL/GenBank/DDBJ whole genome shotgun (WGS) entry which is preliminary data.</text>
</comment>
<evidence type="ECO:0000259" key="3">
    <source>
        <dbReference type="PROSITE" id="PS50113"/>
    </source>
</evidence>
<dbReference type="Gene3D" id="3.30.450.20">
    <property type="entry name" value="PAS domain"/>
    <property type="match status" value="3"/>
</dbReference>
<dbReference type="RefSeq" id="WP_155438100.1">
    <property type="nucleotide sequence ID" value="NZ_WNLA01000002.1"/>
</dbReference>
<accession>A0A6L6PWW5</accession>
<feature type="domain" description="GGDEF" evidence="4">
    <location>
        <begin position="521"/>
        <end position="655"/>
    </location>
</feature>
<dbReference type="InterPro" id="IPR000700">
    <property type="entry name" value="PAS-assoc_C"/>
</dbReference>
<dbReference type="CDD" id="cd06225">
    <property type="entry name" value="HAMP"/>
    <property type="match status" value="1"/>
</dbReference>
<dbReference type="FunFam" id="3.30.70.270:FF:000001">
    <property type="entry name" value="Diguanylate cyclase domain protein"/>
    <property type="match status" value="1"/>
</dbReference>
<evidence type="ECO:0000259" key="4">
    <source>
        <dbReference type="PROSITE" id="PS50887"/>
    </source>
</evidence>
<protein>
    <submittedName>
        <fullName evidence="5">Diguanylate cyclase</fullName>
    </submittedName>
</protein>
<dbReference type="Pfam" id="PF00990">
    <property type="entry name" value="GGDEF"/>
    <property type="match status" value="1"/>
</dbReference>
<dbReference type="Pfam" id="PF13426">
    <property type="entry name" value="PAS_9"/>
    <property type="match status" value="1"/>
</dbReference>
<dbReference type="SUPFAM" id="SSF55785">
    <property type="entry name" value="PYP-like sensor domain (PAS domain)"/>
    <property type="match status" value="1"/>
</dbReference>
<dbReference type="PROSITE" id="PS50112">
    <property type="entry name" value="PAS"/>
    <property type="match status" value="1"/>
</dbReference>
<dbReference type="Gene3D" id="6.10.340.10">
    <property type="match status" value="1"/>
</dbReference>
<keyword evidence="1" id="KW-0472">Membrane</keyword>
<dbReference type="Gene3D" id="3.30.70.270">
    <property type="match status" value="1"/>
</dbReference>
<dbReference type="InterPro" id="IPR043128">
    <property type="entry name" value="Rev_trsase/Diguanyl_cyclase"/>
</dbReference>
<evidence type="ECO:0000259" key="2">
    <source>
        <dbReference type="PROSITE" id="PS50112"/>
    </source>
</evidence>
<feature type="domain" description="PAS" evidence="2">
    <location>
        <begin position="364"/>
        <end position="410"/>
    </location>
</feature>
<dbReference type="InterPro" id="IPR052163">
    <property type="entry name" value="DGC-Regulatory_Protein"/>
</dbReference>
<evidence type="ECO:0000313" key="5">
    <source>
        <dbReference type="EMBL" id="MTW01726.1"/>
    </source>
</evidence>
<gene>
    <name evidence="5" type="ORF">GM668_06440</name>
</gene>
<reference evidence="5 6" key="1">
    <citation type="submission" date="2019-11" db="EMBL/GenBank/DDBJ databases">
        <title>Type strains purchased from KCTC, JCM and DSMZ.</title>
        <authorList>
            <person name="Lu H."/>
        </authorList>
    </citation>
    <scope>NUCLEOTIDE SEQUENCE [LARGE SCALE GENOMIC DNA]</scope>
    <source>
        <strain evidence="5 6">KCTC 42409</strain>
    </source>
</reference>
<dbReference type="GO" id="GO:0003824">
    <property type="term" value="F:catalytic activity"/>
    <property type="evidence" value="ECO:0007669"/>
    <property type="project" value="UniProtKB-ARBA"/>
</dbReference>
<keyword evidence="6" id="KW-1185">Reference proteome</keyword>
<dbReference type="InterPro" id="IPR001610">
    <property type="entry name" value="PAC"/>
</dbReference>
<proteinExistence type="predicted"/>
<dbReference type="PANTHER" id="PTHR46663:SF3">
    <property type="entry name" value="SLL0267 PROTEIN"/>
    <property type="match status" value="1"/>
</dbReference>
<sequence length="658" mass="71004">MRKAWQAEWQAITNRLAGTARYSRLGWLLCLALLPGVAVGCVFIAMLYVNGRTQAEQEALLAARSMSQVFDAEVATRMARIEALAASPALAADDLEAFRRHAVAVTPGNAPVVLADARGQQLLNTSVPQGTHLPRSAAAEALAQVAATGKSAVSGLFVGAASGKPHVAMLWPVSRPGKEPLVLIQGVPVEQLDAKFAHLRPGSGWVAALLDQNGKTIARSMSPDRFRGQRTVPDMLAALALHDEGMQATTTLDGVPVFAAFSRSRETGWTVLVGVHRQAMLARVFGSLAWAGGLVAAALLAGAGLAWRLHRGALHALHGLIDAGWRSERGEQGVRVAVSGPRELAQLASQFNRMQHAREQAQHALQLAASVFGATSEGILIVSAQMRIIEVNRAFLEMSGYSREELLGSSPRILQSGRQDAAFYAHMWSCLNEKGNWEGQIWDRRRDGSLFAAYLSISRVNGPDGALLHYVSLFTDITEQRLHQEEVELLAYRDPLTHLPNRRLMQDRLRQAMAGVARNGAMLAVCSLDLDGFKAVNDQCGHDAGDEVLVAVATRLQQVVRANDTVARLGGDEFVLLLVDLPRRLDAQDIARRTLELIAMPIPLASGRSASVSASIGIAYFPMDAADPAELLRLSDSAMYQAKRRGRNCFVLHGAELA</sequence>
<dbReference type="Proteomes" id="UP000484015">
    <property type="component" value="Unassembled WGS sequence"/>
</dbReference>
<dbReference type="CDD" id="cd18774">
    <property type="entry name" value="PDC2_HK_sensor"/>
    <property type="match status" value="1"/>
</dbReference>
<dbReference type="OrthoDB" id="9802500at2"/>
<dbReference type="CDD" id="cd00130">
    <property type="entry name" value="PAS"/>
    <property type="match status" value="1"/>
</dbReference>
<dbReference type="NCBIfam" id="TIGR00254">
    <property type="entry name" value="GGDEF"/>
    <property type="match status" value="1"/>
</dbReference>
<dbReference type="EMBL" id="WNLA01000002">
    <property type="protein sequence ID" value="MTW01726.1"/>
    <property type="molecule type" value="Genomic_DNA"/>
</dbReference>
<dbReference type="AlphaFoldDB" id="A0A6L6PWW5"/>
<dbReference type="SMART" id="SM00086">
    <property type="entry name" value="PAC"/>
    <property type="match status" value="1"/>
</dbReference>
<feature type="transmembrane region" description="Helical" evidence="1">
    <location>
        <begin position="284"/>
        <end position="307"/>
    </location>
</feature>
<organism evidence="5 6">
    <name type="scientific">Pseudoduganella ginsengisoli</name>
    <dbReference type="NCBI Taxonomy" id="1462440"/>
    <lineage>
        <taxon>Bacteria</taxon>
        <taxon>Pseudomonadati</taxon>
        <taxon>Pseudomonadota</taxon>
        <taxon>Betaproteobacteria</taxon>
        <taxon>Burkholderiales</taxon>
        <taxon>Oxalobacteraceae</taxon>
        <taxon>Telluria group</taxon>
        <taxon>Pseudoduganella</taxon>
    </lineage>
</organism>
<feature type="domain" description="PAC" evidence="3">
    <location>
        <begin position="435"/>
        <end position="489"/>
    </location>
</feature>
<dbReference type="InterPro" id="IPR000160">
    <property type="entry name" value="GGDEF_dom"/>
</dbReference>
<evidence type="ECO:0000256" key="1">
    <source>
        <dbReference type="SAM" id="Phobius"/>
    </source>
</evidence>
<name>A0A6L6PWW5_9BURK</name>
<dbReference type="SUPFAM" id="SSF55073">
    <property type="entry name" value="Nucleotide cyclase"/>
    <property type="match status" value="1"/>
</dbReference>
<dbReference type="PROSITE" id="PS50887">
    <property type="entry name" value="GGDEF"/>
    <property type="match status" value="1"/>
</dbReference>
<dbReference type="SMART" id="SM00267">
    <property type="entry name" value="GGDEF"/>
    <property type="match status" value="1"/>
</dbReference>
<keyword evidence="1" id="KW-1133">Transmembrane helix</keyword>
<keyword evidence="1" id="KW-0812">Transmembrane</keyword>